<feature type="region of interest" description="Disordered" evidence="1">
    <location>
        <begin position="1"/>
        <end position="27"/>
    </location>
</feature>
<organism evidence="2">
    <name type="scientific">bioreactor metagenome</name>
    <dbReference type="NCBI Taxonomy" id="1076179"/>
    <lineage>
        <taxon>unclassified sequences</taxon>
        <taxon>metagenomes</taxon>
        <taxon>ecological metagenomes</taxon>
    </lineage>
</organism>
<protein>
    <submittedName>
        <fullName evidence="2">Uncharacterized protein</fullName>
    </submittedName>
</protein>
<sequence>MPALRSRHRRPGELHRPKLRQRGGRDQHHLAVGLAHEGDAGLAACHFAALGFFDDAEHQVEAVAIEVRRRHADAHDLAVEAPGFILGHDVTNDKAHVRQCGLGKADFLKEAQPRLGDQAEQLRVVQVPALIHVADVDLHLGAEGEVIGQFKDDAGHGQCSWMERITPPCADSLEGS</sequence>
<accession>A0A644X0M7</accession>
<evidence type="ECO:0000256" key="1">
    <source>
        <dbReference type="SAM" id="MobiDB-lite"/>
    </source>
</evidence>
<name>A0A644X0M7_9ZZZZ</name>
<dbReference type="EMBL" id="VSSQ01001601">
    <property type="protein sequence ID" value="MPM09705.1"/>
    <property type="molecule type" value="Genomic_DNA"/>
</dbReference>
<gene>
    <name evidence="2" type="ORF">SDC9_56027</name>
</gene>
<dbReference type="AlphaFoldDB" id="A0A644X0M7"/>
<evidence type="ECO:0000313" key="2">
    <source>
        <dbReference type="EMBL" id="MPM09705.1"/>
    </source>
</evidence>
<feature type="compositionally biased region" description="Basic residues" evidence="1">
    <location>
        <begin position="1"/>
        <end position="10"/>
    </location>
</feature>
<reference evidence="2" key="1">
    <citation type="submission" date="2019-08" db="EMBL/GenBank/DDBJ databases">
        <authorList>
            <person name="Kucharzyk K."/>
            <person name="Murdoch R.W."/>
            <person name="Higgins S."/>
            <person name="Loffler F."/>
        </authorList>
    </citation>
    <scope>NUCLEOTIDE SEQUENCE</scope>
</reference>
<comment type="caution">
    <text evidence="2">The sequence shown here is derived from an EMBL/GenBank/DDBJ whole genome shotgun (WGS) entry which is preliminary data.</text>
</comment>
<proteinExistence type="predicted"/>